<reference evidence="3" key="1">
    <citation type="submission" date="2022-07" db="EMBL/GenBank/DDBJ databases">
        <title>Evaluation of T. orientalis genome assembly methods using nanopore sequencing and analysis of variation between genomes.</title>
        <authorList>
            <person name="Yam J."/>
            <person name="Micallef M.L."/>
            <person name="Liu M."/>
            <person name="Djordjevic S.P."/>
            <person name="Bogema D.R."/>
            <person name="Jenkins C."/>
        </authorList>
    </citation>
    <scope>NUCLEOTIDE SEQUENCE</scope>
    <source>
        <strain evidence="3">Goon Nure</strain>
    </source>
</reference>
<dbReference type="PROSITE" id="PS50829">
    <property type="entry name" value="GYF"/>
    <property type="match status" value="1"/>
</dbReference>
<feature type="compositionally biased region" description="Basic and acidic residues" evidence="1">
    <location>
        <begin position="284"/>
        <end position="296"/>
    </location>
</feature>
<dbReference type="EMBL" id="CP056072">
    <property type="protein sequence ID" value="UKK02927.2"/>
    <property type="molecule type" value="Genomic_DNA"/>
</dbReference>
<sequence>MFSQKEIDDIRNKRRRMRDESASCDDHLLIHNTDRDIKAINGDHKEDESNLILETESTTIVEEGFEKSVEEEFVQEYAKMSENEEKVNDAWLNSLKTSENDDTQVVYEVKAKENEEKSEKMDILYDLPKVEVIRLLVSKLEDGQSPSDYIKTYDSRDKTEDQDESPYEVSDLAHVLTMSWQNVYFMTKDEIVEALMNYKNNNKELKTYEFRWVRDELAVHGPYQHEDILMWIVYGYVSEENPILVRELNEDGNPITQEWQNYKDSDIFNIFSTSNDENNGNDQSSKKEAEEEKKPGFEFMYQDGYATRKRQKLLSLKLKEKHEIY</sequence>
<feature type="region of interest" description="Disordered" evidence="1">
    <location>
        <begin position="1"/>
        <end position="22"/>
    </location>
</feature>
<protein>
    <recommendedName>
        <fullName evidence="2">GYF domain-containing protein</fullName>
    </recommendedName>
</protein>
<dbReference type="AlphaFoldDB" id="A0A976QW52"/>
<feature type="region of interest" description="Disordered" evidence="1">
    <location>
        <begin position="273"/>
        <end position="299"/>
    </location>
</feature>
<evidence type="ECO:0000313" key="3">
    <source>
        <dbReference type="EMBL" id="UKK02927.2"/>
    </source>
</evidence>
<evidence type="ECO:0000313" key="4">
    <source>
        <dbReference type="Proteomes" id="UP000244811"/>
    </source>
</evidence>
<dbReference type="Proteomes" id="UP000244811">
    <property type="component" value="Chromosome 4"/>
</dbReference>
<feature type="compositionally biased region" description="Polar residues" evidence="1">
    <location>
        <begin position="273"/>
        <end position="283"/>
    </location>
</feature>
<accession>A0A976QW52</accession>
<feature type="domain" description="GYF" evidence="2">
    <location>
        <begin position="205"/>
        <end position="263"/>
    </location>
</feature>
<dbReference type="Gene3D" id="3.30.1490.40">
    <property type="match status" value="1"/>
</dbReference>
<proteinExistence type="predicted"/>
<name>A0A976QW52_THEOR</name>
<dbReference type="InterPro" id="IPR003169">
    <property type="entry name" value="GYF"/>
</dbReference>
<dbReference type="InterPro" id="IPR035445">
    <property type="entry name" value="GYF-like_dom_sf"/>
</dbReference>
<organism evidence="3 4">
    <name type="scientific">Theileria orientalis</name>
    <dbReference type="NCBI Taxonomy" id="68886"/>
    <lineage>
        <taxon>Eukaryota</taxon>
        <taxon>Sar</taxon>
        <taxon>Alveolata</taxon>
        <taxon>Apicomplexa</taxon>
        <taxon>Aconoidasida</taxon>
        <taxon>Piroplasmida</taxon>
        <taxon>Theileriidae</taxon>
        <taxon>Theileria</taxon>
    </lineage>
</organism>
<evidence type="ECO:0000256" key="1">
    <source>
        <dbReference type="SAM" id="MobiDB-lite"/>
    </source>
</evidence>
<evidence type="ECO:0000259" key="2">
    <source>
        <dbReference type="PROSITE" id="PS50829"/>
    </source>
</evidence>
<gene>
    <name evidence="3" type="ORF">MACK_003025</name>
</gene>